<evidence type="ECO:0000256" key="1">
    <source>
        <dbReference type="SAM" id="MobiDB-lite"/>
    </source>
</evidence>
<feature type="compositionally biased region" description="Acidic residues" evidence="1">
    <location>
        <begin position="205"/>
        <end position="214"/>
    </location>
</feature>
<accession>A0A336MW92</accession>
<organism evidence="2">
    <name type="scientific">Culicoides sonorensis</name>
    <name type="common">Biting midge</name>
    <dbReference type="NCBI Taxonomy" id="179676"/>
    <lineage>
        <taxon>Eukaryota</taxon>
        <taxon>Metazoa</taxon>
        <taxon>Ecdysozoa</taxon>
        <taxon>Arthropoda</taxon>
        <taxon>Hexapoda</taxon>
        <taxon>Insecta</taxon>
        <taxon>Pterygota</taxon>
        <taxon>Neoptera</taxon>
        <taxon>Endopterygota</taxon>
        <taxon>Diptera</taxon>
        <taxon>Nematocera</taxon>
        <taxon>Chironomoidea</taxon>
        <taxon>Ceratopogonidae</taxon>
        <taxon>Ceratopogoninae</taxon>
        <taxon>Culicoides</taxon>
        <taxon>Monoculicoides</taxon>
    </lineage>
</organism>
<dbReference type="AlphaFoldDB" id="A0A336MW92"/>
<evidence type="ECO:0000313" key="2">
    <source>
        <dbReference type="EMBL" id="SSX33995.1"/>
    </source>
</evidence>
<dbReference type="VEuPathDB" id="VectorBase:CSON007229"/>
<proteinExistence type="predicted"/>
<protein>
    <submittedName>
        <fullName evidence="2">CSON007229 protein</fullName>
    </submittedName>
</protein>
<name>A0A336MW92_CULSO</name>
<sequence>MNFYNNDDDNDTMRDDNHCNHHHIVNRNTVSQRSTALNSHKQTIDQTALTSTKWKRQTAVGLELLAEAGNYAAFQRLYGNPAYLTGWPYGTPTGASGPSAVDIYYRQAAAAVALQKPLPYRLYPSMPGMVPGPSISHMSASNSLSSLSNFYQNSANPTSTSLDRRSESPVVNPGSPEIHHKKSSDERERSASPISVKNGEKCTSDDDESENIQV</sequence>
<gene>
    <name evidence="2" type="primary">CSON007229</name>
</gene>
<reference evidence="2" key="1">
    <citation type="submission" date="2018-07" db="EMBL/GenBank/DDBJ databases">
        <authorList>
            <person name="Quirk P.G."/>
            <person name="Krulwich T.A."/>
        </authorList>
    </citation>
    <scope>NUCLEOTIDE SEQUENCE</scope>
</reference>
<feature type="region of interest" description="Disordered" evidence="1">
    <location>
        <begin position="151"/>
        <end position="214"/>
    </location>
</feature>
<dbReference type="EMBL" id="UFQT01002731">
    <property type="protein sequence ID" value="SSX33995.1"/>
    <property type="molecule type" value="Genomic_DNA"/>
</dbReference>